<organism evidence="1 2">
    <name type="scientific">Mucor circinelloides f. circinelloides (strain 1006PhL)</name>
    <name type="common">Mucormycosis agent</name>
    <name type="synonym">Calyptromyces circinelloides</name>
    <dbReference type="NCBI Taxonomy" id="1220926"/>
    <lineage>
        <taxon>Eukaryota</taxon>
        <taxon>Fungi</taxon>
        <taxon>Fungi incertae sedis</taxon>
        <taxon>Mucoromycota</taxon>
        <taxon>Mucoromycotina</taxon>
        <taxon>Mucoromycetes</taxon>
        <taxon>Mucorales</taxon>
        <taxon>Mucorineae</taxon>
        <taxon>Mucoraceae</taxon>
        <taxon>Mucor</taxon>
    </lineage>
</organism>
<dbReference type="AlphaFoldDB" id="S2IY86"/>
<evidence type="ECO:0000313" key="2">
    <source>
        <dbReference type="Proteomes" id="UP000014254"/>
    </source>
</evidence>
<proteinExistence type="predicted"/>
<keyword evidence="2" id="KW-1185">Reference proteome</keyword>
<dbReference type="EMBL" id="KE124101">
    <property type="protein sequence ID" value="EPB82736.1"/>
    <property type="molecule type" value="Genomic_DNA"/>
</dbReference>
<accession>S2IY86</accession>
<sequence length="122" mass="14300">MSSRFYHEDGQGKVVDELGNDAMDWDDTMQKWRKCQRQSNSRSRRATTNIQTNLNIKKSTVHNFLKTECNLSLNRVTIRPVSRDDTTKIAARLDWVKHWTMTDMNYLRNCVLVGESAFNINM</sequence>
<protein>
    <submittedName>
        <fullName evidence="1">Uncharacterized protein</fullName>
    </submittedName>
</protein>
<dbReference type="VEuPathDB" id="FungiDB:HMPREF1544_10529"/>
<reference evidence="2" key="1">
    <citation type="submission" date="2013-05" db="EMBL/GenBank/DDBJ databases">
        <title>The Genome sequence of Mucor circinelloides f. circinelloides 1006PhL.</title>
        <authorList>
            <consortium name="The Broad Institute Genomics Platform"/>
            <person name="Cuomo C."/>
            <person name="Earl A."/>
            <person name="Findley K."/>
            <person name="Lee S.C."/>
            <person name="Walker B."/>
            <person name="Young S."/>
            <person name="Zeng Q."/>
            <person name="Gargeya S."/>
            <person name="Fitzgerald M."/>
            <person name="Haas B."/>
            <person name="Abouelleil A."/>
            <person name="Allen A.W."/>
            <person name="Alvarado L."/>
            <person name="Arachchi H.M."/>
            <person name="Berlin A.M."/>
            <person name="Chapman S.B."/>
            <person name="Gainer-Dewar J."/>
            <person name="Goldberg J."/>
            <person name="Griggs A."/>
            <person name="Gujja S."/>
            <person name="Hansen M."/>
            <person name="Howarth C."/>
            <person name="Imamovic A."/>
            <person name="Ireland A."/>
            <person name="Larimer J."/>
            <person name="McCowan C."/>
            <person name="Murphy C."/>
            <person name="Pearson M."/>
            <person name="Poon T.W."/>
            <person name="Priest M."/>
            <person name="Roberts A."/>
            <person name="Saif S."/>
            <person name="Shea T."/>
            <person name="Sisk P."/>
            <person name="Sykes S."/>
            <person name="Wortman J."/>
            <person name="Nusbaum C."/>
            <person name="Birren B."/>
        </authorList>
    </citation>
    <scope>NUCLEOTIDE SEQUENCE [LARGE SCALE GENOMIC DNA]</scope>
    <source>
        <strain evidence="2">1006PhL</strain>
    </source>
</reference>
<name>S2IY86_MUCC1</name>
<dbReference type="Proteomes" id="UP000014254">
    <property type="component" value="Unassembled WGS sequence"/>
</dbReference>
<gene>
    <name evidence="1" type="ORF">HMPREF1544_10529</name>
</gene>
<dbReference type="InParanoid" id="S2IY86"/>
<dbReference type="OrthoDB" id="2287198at2759"/>
<evidence type="ECO:0000313" key="1">
    <source>
        <dbReference type="EMBL" id="EPB82736.1"/>
    </source>
</evidence>
<dbReference type="STRING" id="1220926.S2IY86"/>